<dbReference type="InterPro" id="IPR012902">
    <property type="entry name" value="N_methyl_site"/>
</dbReference>
<dbReference type="PROSITE" id="PS00409">
    <property type="entry name" value="PROKAR_NTER_METHYL"/>
    <property type="match status" value="1"/>
</dbReference>
<evidence type="ECO:0000256" key="1">
    <source>
        <dbReference type="SAM" id="Phobius"/>
    </source>
</evidence>
<dbReference type="NCBIfam" id="TIGR02532">
    <property type="entry name" value="IV_pilin_GFxxxE"/>
    <property type="match status" value="1"/>
</dbReference>
<dbReference type="GO" id="GO:0043683">
    <property type="term" value="P:type IV pilus assembly"/>
    <property type="evidence" value="ECO:0007669"/>
    <property type="project" value="InterPro"/>
</dbReference>
<feature type="transmembrane region" description="Helical" evidence="1">
    <location>
        <begin position="12"/>
        <end position="31"/>
    </location>
</feature>
<comment type="caution">
    <text evidence="2">The sequence shown here is derived from an EMBL/GenBank/DDBJ whole genome shotgun (WGS) entry which is preliminary data.</text>
</comment>
<dbReference type="STRING" id="1458275.AZ34_07345"/>
<accession>A0A016XL44</accession>
<dbReference type="Pfam" id="PF07963">
    <property type="entry name" value="N_methyl"/>
    <property type="match status" value="1"/>
</dbReference>
<dbReference type="eggNOG" id="COG4966">
    <property type="taxonomic scope" value="Bacteria"/>
</dbReference>
<dbReference type="Pfam" id="PF16074">
    <property type="entry name" value="PilW"/>
    <property type="match status" value="1"/>
</dbReference>
<dbReference type="AlphaFoldDB" id="A0A016XL44"/>
<evidence type="ECO:0000313" key="2">
    <source>
        <dbReference type="EMBL" id="EYC52829.1"/>
    </source>
</evidence>
<proteinExistence type="predicted"/>
<evidence type="ECO:0000313" key="3">
    <source>
        <dbReference type="Proteomes" id="UP000023268"/>
    </source>
</evidence>
<keyword evidence="1" id="KW-0812">Transmembrane</keyword>
<sequence length="294" mass="31338">MQGGFTLLELMVALSLGLVVVGAGLTAYVVTGRTGRLQATLADMNEGAQIGLTLLARELQQAGYARPYRLQVTEPGGPATALARTVMDRPVFGCAYGLIDNSHRSQAAAWDATVCAPAAGPRNDVVEISYEADLVNSSPTSAGLPSDCIGSGLSASTLTIDADTGQALSYYLTRNRYYLSMGSSGRSELYCASAQGAPGQPLVDNVEALRLWYGEADAAEPRRVARHVGAEAVSDWNRVLSVRLCLLMRGSEAVLGEDDALDYQDCEGVPARADDRHPRRAYFTTATLRARMAW</sequence>
<protein>
    <recommendedName>
        <fullName evidence="4">Prepilin-type N-terminal cleavage/methylation domain-containing protein</fullName>
    </recommendedName>
</protein>
<dbReference type="Proteomes" id="UP000023268">
    <property type="component" value="Unassembled WGS sequence"/>
</dbReference>
<evidence type="ECO:0008006" key="4">
    <source>
        <dbReference type="Google" id="ProtNLM"/>
    </source>
</evidence>
<keyword evidence="1" id="KW-0472">Membrane</keyword>
<gene>
    <name evidence="2" type="ORF">AZ34_07345</name>
</gene>
<dbReference type="InterPro" id="IPR032092">
    <property type="entry name" value="PilW"/>
</dbReference>
<name>A0A016XL44_9BURK</name>
<dbReference type="EMBL" id="JEMG01000001">
    <property type="protein sequence ID" value="EYC52829.1"/>
    <property type="molecule type" value="Genomic_DNA"/>
</dbReference>
<organism evidence="2 3">
    <name type="scientific">Hylemonella gracilis str. Niagara R</name>
    <dbReference type="NCBI Taxonomy" id="1458275"/>
    <lineage>
        <taxon>Bacteria</taxon>
        <taxon>Pseudomonadati</taxon>
        <taxon>Pseudomonadota</taxon>
        <taxon>Betaproteobacteria</taxon>
        <taxon>Burkholderiales</taxon>
        <taxon>Comamonadaceae</taxon>
        <taxon>Hylemonella</taxon>
    </lineage>
</organism>
<reference evidence="2 3" key="1">
    <citation type="submission" date="2014-02" db="EMBL/GenBank/DDBJ databases">
        <title>Draft Genome of Hylemonella gracilis isolated from the Niagara River.</title>
        <authorList>
            <person name="Pawlowski D.R."/>
            <person name="Koudelka G.B."/>
        </authorList>
    </citation>
    <scope>NUCLEOTIDE SEQUENCE [LARGE SCALE GENOMIC DNA]</scope>
    <source>
        <strain evidence="2 3">Niagara R</strain>
    </source>
</reference>
<keyword evidence="1" id="KW-1133">Transmembrane helix</keyword>